<sequence length="75" mass="8672">MNFSSINIITQKLIELATFFTNLTTFFLTTDSATYSIVKDLKKEEVIEVCQSLTKVYNIFIILTTTKCKKVQKRL</sequence>
<proteinExistence type="predicted"/>
<dbReference type="Proteomes" id="UP000677423">
    <property type="component" value="Segment"/>
</dbReference>
<reference evidence="1 2" key="1">
    <citation type="submission" date="2021-05" db="EMBL/GenBank/DDBJ databases">
        <authorList>
            <person name="Canfield G.S."/>
            <person name="Duerkop B.A."/>
        </authorList>
    </citation>
    <scope>NUCLEOTIDE SEQUENCE [LARGE SCALE GENOMIC DNA]</scope>
</reference>
<keyword evidence="2" id="KW-1185">Reference proteome</keyword>
<gene>
    <name evidence="1" type="ORF">p113_163</name>
</gene>
<dbReference type="EMBL" id="MZ147816">
    <property type="protein sequence ID" value="QVW54585.1"/>
    <property type="molecule type" value="Genomic_DNA"/>
</dbReference>
<evidence type="ECO:0000313" key="1">
    <source>
        <dbReference type="EMBL" id="QVW54585.1"/>
    </source>
</evidence>
<evidence type="ECO:0000313" key="2">
    <source>
        <dbReference type="Proteomes" id="UP000677423"/>
    </source>
</evidence>
<name>A0A8E7FY98_9CAUD</name>
<protein>
    <submittedName>
        <fullName evidence="1">Uncharacterized protein</fullName>
    </submittedName>
</protein>
<organism evidence="1 2">
    <name type="scientific">Enterococcus phage 113</name>
    <dbReference type="NCBI Taxonomy" id="2835638"/>
    <lineage>
        <taxon>Viruses</taxon>
        <taxon>Duplodnaviria</taxon>
        <taxon>Heunggongvirae</taxon>
        <taxon>Uroviricota</taxon>
        <taxon>Caudoviricetes</taxon>
        <taxon>Herelleviridae</taxon>
        <taxon>Brockvirinae</taxon>
        <taxon>Schiekvirus</taxon>
        <taxon>Schiekvirus sv113</taxon>
    </lineage>
</organism>
<accession>A0A8E7FY98</accession>